<dbReference type="InParanoid" id="D6Z0Q4"/>
<evidence type="ECO:0000313" key="10">
    <source>
        <dbReference type="Proteomes" id="UP000001508"/>
    </source>
</evidence>
<protein>
    <recommendedName>
        <fullName evidence="1">Trk system potassium uptake protein TrkA</fullName>
    </recommendedName>
</protein>
<feature type="domain" description="RCK N-terminal" evidence="7">
    <location>
        <begin position="1"/>
        <end position="125"/>
    </location>
</feature>
<dbReference type="InterPro" id="IPR006036">
    <property type="entry name" value="K_uptake_TrkA"/>
</dbReference>
<dbReference type="Gene3D" id="3.40.50.720">
    <property type="entry name" value="NAD(P)-binding Rossmann-like Domain"/>
    <property type="match status" value="2"/>
</dbReference>
<evidence type="ECO:0000259" key="8">
    <source>
        <dbReference type="PROSITE" id="PS51202"/>
    </source>
</evidence>
<accession>D6Z0Q4</accession>
<dbReference type="NCBIfam" id="NF007031">
    <property type="entry name" value="PRK09496.1-2"/>
    <property type="match status" value="1"/>
</dbReference>
<dbReference type="PROSITE" id="PS51201">
    <property type="entry name" value="RCK_N"/>
    <property type="match status" value="2"/>
</dbReference>
<dbReference type="PROSITE" id="PS51202">
    <property type="entry name" value="RCK_C"/>
    <property type="match status" value="2"/>
</dbReference>
<dbReference type="SUPFAM" id="SSF116726">
    <property type="entry name" value="TrkA C-terminal domain-like"/>
    <property type="match status" value="2"/>
</dbReference>
<dbReference type="InterPro" id="IPR003148">
    <property type="entry name" value="RCK_N"/>
</dbReference>
<evidence type="ECO:0000256" key="2">
    <source>
        <dbReference type="ARBA" id="ARBA00022448"/>
    </source>
</evidence>
<name>D6Z0Q4_DESAT</name>
<dbReference type="NCBIfam" id="NF007039">
    <property type="entry name" value="PRK09496.3-2"/>
    <property type="match status" value="1"/>
</dbReference>
<keyword evidence="5" id="KW-0520">NAD</keyword>
<dbReference type="OrthoDB" id="9775180at2"/>
<evidence type="ECO:0000256" key="3">
    <source>
        <dbReference type="ARBA" id="ARBA00022538"/>
    </source>
</evidence>
<dbReference type="NCBIfam" id="NF007041">
    <property type="entry name" value="PRK09496.3-4"/>
    <property type="match status" value="1"/>
</dbReference>
<dbReference type="RefSeq" id="WP_013162814.1">
    <property type="nucleotide sequence ID" value="NC_014216.1"/>
</dbReference>
<dbReference type="GO" id="GO:0015079">
    <property type="term" value="F:potassium ion transmembrane transporter activity"/>
    <property type="evidence" value="ECO:0007669"/>
    <property type="project" value="InterPro"/>
</dbReference>
<keyword evidence="6" id="KW-0406">Ion transport</keyword>
<dbReference type="InterPro" id="IPR006037">
    <property type="entry name" value="RCK_C"/>
</dbReference>
<dbReference type="STRING" id="589865.DaAHT2_0577"/>
<keyword evidence="2" id="KW-0813">Transport</keyword>
<keyword evidence="4" id="KW-0630">Potassium</keyword>
<evidence type="ECO:0000256" key="1">
    <source>
        <dbReference type="ARBA" id="ARBA00017378"/>
    </source>
</evidence>
<dbReference type="Proteomes" id="UP000001508">
    <property type="component" value="Chromosome"/>
</dbReference>
<dbReference type="InterPro" id="IPR036721">
    <property type="entry name" value="RCK_C_sf"/>
</dbReference>
<dbReference type="EMBL" id="CP001940">
    <property type="protein sequence ID" value="ADH85283.1"/>
    <property type="molecule type" value="Genomic_DNA"/>
</dbReference>
<dbReference type="AlphaFoldDB" id="D6Z0Q4"/>
<dbReference type="InterPro" id="IPR036291">
    <property type="entry name" value="NAD(P)-bd_dom_sf"/>
</dbReference>
<dbReference type="Gene3D" id="3.30.70.1450">
    <property type="entry name" value="Regulator of K+ conductance, C-terminal domain"/>
    <property type="match status" value="2"/>
</dbReference>
<evidence type="ECO:0000313" key="9">
    <source>
        <dbReference type="EMBL" id="ADH85283.1"/>
    </source>
</evidence>
<feature type="domain" description="RCK C-terminal" evidence="8">
    <location>
        <begin position="371"/>
        <end position="453"/>
    </location>
</feature>
<dbReference type="eggNOG" id="COG0569">
    <property type="taxonomic scope" value="Bacteria"/>
</dbReference>
<evidence type="ECO:0000256" key="4">
    <source>
        <dbReference type="ARBA" id="ARBA00022958"/>
    </source>
</evidence>
<dbReference type="PRINTS" id="PR00335">
    <property type="entry name" value="KUPTAKETRKA"/>
</dbReference>
<dbReference type="SUPFAM" id="SSF51735">
    <property type="entry name" value="NAD(P)-binding Rossmann-fold domains"/>
    <property type="match status" value="2"/>
</dbReference>
<organism evidence="9 10">
    <name type="scientific">Desulfurivibrio alkaliphilus (strain DSM 19089 / UNIQEM U267 / AHT2)</name>
    <dbReference type="NCBI Taxonomy" id="589865"/>
    <lineage>
        <taxon>Bacteria</taxon>
        <taxon>Pseudomonadati</taxon>
        <taxon>Thermodesulfobacteriota</taxon>
        <taxon>Desulfobulbia</taxon>
        <taxon>Desulfobulbales</taxon>
        <taxon>Desulfobulbaceae</taxon>
        <taxon>Desulfurivibrio</taxon>
    </lineage>
</organism>
<dbReference type="PANTHER" id="PTHR43833:SF5">
    <property type="entry name" value="TRK SYSTEM POTASSIUM UPTAKE PROTEIN TRKA"/>
    <property type="match status" value="1"/>
</dbReference>
<keyword evidence="10" id="KW-1185">Reference proteome</keyword>
<dbReference type="Pfam" id="PF02254">
    <property type="entry name" value="TrkA_N"/>
    <property type="match status" value="2"/>
</dbReference>
<dbReference type="GO" id="GO:0005886">
    <property type="term" value="C:plasma membrane"/>
    <property type="evidence" value="ECO:0007669"/>
    <property type="project" value="InterPro"/>
</dbReference>
<dbReference type="PANTHER" id="PTHR43833">
    <property type="entry name" value="POTASSIUM CHANNEL PROTEIN 2-RELATED-RELATED"/>
    <property type="match status" value="1"/>
</dbReference>
<dbReference type="KEGG" id="dak:DaAHT2_0577"/>
<reference evidence="10" key="1">
    <citation type="submission" date="2010-02" db="EMBL/GenBank/DDBJ databases">
        <title>Complete sequence of Desulfurivibrio alkaliphilus AHT2.</title>
        <authorList>
            <consortium name="US DOE Joint Genome Institute"/>
            <person name="Pitluck S."/>
            <person name="Chertkov O."/>
            <person name="Detter J.C."/>
            <person name="Han C."/>
            <person name="Tapia R."/>
            <person name="Larimer F."/>
            <person name="Land M."/>
            <person name="Hauser L."/>
            <person name="Kyrpides N."/>
            <person name="Mikhailova N."/>
            <person name="Sorokin D.Y."/>
            <person name="Muyzer G."/>
            <person name="Woyke T."/>
        </authorList>
    </citation>
    <scope>NUCLEOTIDE SEQUENCE [LARGE SCALE GENOMIC DNA]</scope>
    <source>
        <strain evidence="10">DSM 19089 / UNIQEM U267 / AHT2</strain>
    </source>
</reference>
<evidence type="ECO:0000256" key="5">
    <source>
        <dbReference type="ARBA" id="ARBA00023027"/>
    </source>
</evidence>
<evidence type="ECO:0000259" key="7">
    <source>
        <dbReference type="PROSITE" id="PS51201"/>
    </source>
</evidence>
<proteinExistence type="predicted"/>
<dbReference type="InterPro" id="IPR050721">
    <property type="entry name" value="Trk_Ktr_HKT_K-transport"/>
</dbReference>
<dbReference type="HOGENOM" id="CLU_046525_0_1_7"/>
<feature type="domain" description="RCK C-terminal" evidence="8">
    <location>
        <begin position="145"/>
        <end position="227"/>
    </location>
</feature>
<feature type="domain" description="RCK N-terminal" evidence="7">
    <location>
        <begin position="232"/>
        <end position="353"/>
    </location>
</feature>
<keyword evidence="3" id="KW-0633">Potassium transport</keyword>
<dbReference type="Pfam" id="PF02080">
    <property type="entry name" value="TrkA_C"/>
    <property type="match status" value="2"/>
</dbReference>
<evidence type="ECO:0000256" key="6">
    <source>
        <dbReference type="ARBA" id="ARBA00023065"/>
    </source>
</evidence>
<sequence>MHIIIIGAGDVGRELARRLSAKQQEIVVVDRDPQKVKQLSQELDLPVITGNGANLEVLHKANISKARMLIAVTESDEINIIACMLAKTMGMKYTVARIRNPESAGDIDIDTRGLIQAQVGIDVIISPEKAVAQEIAKAIHWPEASEVEYYADGRVMLMAVYLAALAESEQQPLQDFALPAGCSVVGLMKTDGKFILPEADTMLSGGDKVYLAGRVAAVGKAGRMLHGSKTSIKRVIILGGGLIGYTLASILEGEKEHSYTVKIIEKDEKRVDELNRKLGKSIVLQGDGSDISYFNEEEIAEADVLVAATGDDRTNMVASVMGLKRGVAKVISEVTRIGYGPIYEAIGITDTINPHLITASRILKFSRGEDVLVLDLLKDEVAESMELVLPAGAEVLGKNITQAGFPKGLRVAAIVRDDEVIIPDDDITLTAGDHLIIFAVPKVCSRLGSYFVCE</sequence>
<dbReference type="NCBIfam" id="NF007032">
    <property type="entry name" value="PRK09496.1-4"/>
    <property type="match status" value="1"/>
</dbReference>
<gene>
    <name evidence="9" type="ordered locus">DaAHT2_0577</name>
</gene>